<dbReference type="RefSeq" id="XP_033379674.1">
    <property type="nucleotide sequence ID" value="XM_033522683.1"/>
</dbReference>
<proteinExistence type="predicted"/>
<dbReference type="EMBL" id="ML978074">
    <property type="protein sequence ID" value="KAF2011335.1"/>
    <property type="molecule type" value="Genomic_DNA"/>
</dbReference>
<organism evidence="2 3">
    <name type="scientific">Aaosphaeria arxii CBS 175.79</name>
    <dbReference type="NCBI Taxonomy" id="1450172"/>
    <lineage>
        <taxon>Eukaryota</taxon>
        <taxon>Fungi</taxon>
        <taxon>Dikarya</taxon>
        <taxon>Ascomycota</taxon>
        <taxon>Pezizomycotina</taxon>
        <taxon>Dothideomycetes</taxon>
        <taxon>Pleosporomycetidae</taxon>
        <taxon>Pleosporales</taxon>
        <taxon>Pleosporales incertae sedis</taxon>
        <taxon>Aaosphaeria</taxon>
    </lineage>
</organism>
<dbReference type="AlphaFoldDB" id="A0A6A5XDW9"/>
<protein>
    <submittedName>
        <fullName evidence="2">Uncharacterized protein</fullName>
    </submittedName>
</protein>
<evidence type="ECO:0000313" key="3">
    <source>
        <dbReference type="Proteomes" id="UP000799778"/>
    </source>
</evidence>
<keyword evidence="3" id="KW-1185">Reference proteome</keyword>
<reference evidence="2" key="1">
    <citation type="journal article" date="2020" name="Stud. Mycol.">
        <title>101 Dothideomycetes genomes: a test case for predicting lifestyles and emergence of pathogens.</title>
        <authorList>
            <person name="Haridas S."/>
            <person name="Albert R."/>
            <person name="Binder M."/>
            <person name="Bloem J."/>
            <person name="Labutti K."/>
            <person name="Salamov A."/>
            <person name="Andreopoulos B."/>
            <person name="Baker S."/>
            <person name="Barry K."/>
            <person name="Bills G."/>
            <person name="Bluhm B."/>
            <person name="Cannon C."/>
            <person name="Castanera R."/>
            <person name="Culley D."/>
            <person name="Daum C."/>
            <person name="Ezra D."/>
            <person name="Gonzalez J."/>
            <person name="Henrissat B."/>
            <person name="Kuo A."/>
            <person name="Liang C."/>
            <person name="Lipzen A."/>
            <person name="Lutzoni F."/>
            <person name="Magnuson J."/>
            <person name="Mondo S."/>
            <person name="Nolan M."/>
            <person name="Ohm R."/>
            <person name="Pangilinan J."/>
            <person name="Park H.-J."/>
            <person name="Ramirez L."/>
            <person name="Alfaro M."/>
            <person name="Sun H."/>
            <person name="Tritt A."/>
            <person name="Yoshinaga Y."/>
            <person name="Zwiers L.-H."/>
            <person name="Turgeon B."/>
            <person name="Goodwin S."/>
            <person name="Spatafora J."/>
            <person name="Crous P."/>
            <person name="Grigoriev I."/>
        </authorList>
    </citation>
    <scope>NUCLEOTIDE SEQUENCE</scope>
    <source>
        <strain evidence="2">CBS 175.79</strain>
    </source>
</reference>
<accession>A0A6A5XDW9</accession>
<evidence type="ECO:0000256" key="1">
    <source>
        <dbReference type="SAM" id="MobiDB-lite"/>
    </source>
</evidence>
<feature type="compositionally biased region" description="Basic and acidic residues" evidence="1">
    <location>
        <begin position="296"/>
        <end position="313"/>
    </location>
</feature>
<gene>
    <name evidence="2" type="ORF">BU24DRAFT_278886</name>
</gene>
<evidence type="ECO:0000313" key="2">
    <source>
        <dbReference type="EMBL" id="KAF2011335.1"/>
    </source>
</evidence>
<dbReference type="GeneID" id="54280080"/>
<dbReference type="Proteomes" id="UP000799778">
    <property type="component" value="Unassembled WGS sequence"/>
</dbReference>
<name>A0A6A5XDW9_9PLEO</name>
<feature type="compositionally biased region" description="Acidic residues" evidence="1">
    <location>
        <begin position="314"/>
        <end position="334"/>
    </location>
</feature>
<feature type="region of interest" description="Disordered" evidence="1">
    <location>
        <begin position="296"/>
        <end position="336"/>
    </location>
</feature>
<dbReference type="OrthoDB" id="3692813at2759"/>
<sequence>MFQIGKGYSIISRYTICKARLHFSKAFYEYQLLDAQKQLYKKGEWVREKVLKKGDLTKKLYIHEDIPADNHHIASIDRVKTEIDEILDTDSDAGTDIASIFSDGGISTSSASTASLNPVQTIGIREVSRALLSQEDLKTLYTLAVLNVERRKARVHIRGFIKEYGRNLLKEASNRILEVQAAKFVQELAGRIADEIIWTIAGFEETNRSPDPRLGKKDLETWLSSLQPQSVDAKEPNPIGLAESADETFEESESDEELNDGLLFPNIDKVKDFLLDSEAFRIHVTAMRTWLKVDGDHSRDTKKPAEKMPVHTDTEEETEEETQEETEEEAEVETEQTLADLAASEPGQQQTEHGVKLPAELRTYLQQDMAQEPKSKSRARQNRGSYRDLISGLLDFWGVSFFFYDLVEILVPRVRPGYRRLRWRCVSLGVPHYSLKLLGLLTAQVLQHRSLGRLPRR</sequence>